<dbReference type="EMBL" id="JAVFHQ010000012">
    <property type="protein sequence ID" value="KAK4547172.1"/>
    <property type="molecule type" value="Genomic_DNA"/>
</dbReference>
<accession>A0AAV9JQA4</accession>
<name>A0AAV9JQA4_9PEZI</name>
<sequence length="418" mass="45369">MAEAAYTFTLPSVADDTTLECRVYHPRDVSTILNRSSGHIAGAVFAHPYAPLGGSYDDPVVLSVTETMLEQGYIVGTFNFRGAGGSQGSTTWTGRAETEDFISVAGFMIYYLQHLNADRKSDELATIPSAGDQLLDDGPGLTAQTFTNAPVSLLLGGYSYGSLVLSRLPSPQTTVERFQEAVIGTAAAEIILRARTLAKQTLQTAQAFQSPVVSRGRTLNPDDTASSPTKRSKASPVMIGGEETDPSERRRSHDSRRSADIVRKSVEMPQRIKARIRRHSDKVKREVAPEKQSQGESVAPAVRVCYLMISPVLLPFTNMLCPPGPATPALVYSRRVGEGSAGSLLQQRPTLALFGSSDAFTSSRRLRAWADKQAHASAFANFTWEQLDGAGHFWREEGMMQALQARITSWVSRLSPSG</sequence>
<keyword evidence="3" id="KW-1185">Reference proteome</keyword>
<feature type="region of interest" description="Disordered" evidence="1">
    <location>
        <begin position="206"/>
        <end position="261"/>
    </location>
</feature>
<dbReference type="Proteomes" id="UP001324427">
    <property type="component" value="Unassembled WGS sequence"/>
</dbReference>
<gene>
    <name evidence="2" type="ORF">LTR36_001393</name>
</gene>
<dbReference type="PANTHER" id="PTHR42103">
    <property type="entry name" value="ALPHA/BETA-HYDROLASES SUPERFAMILY PROTEIN"/>
    <property type="match status" value="1"/>
</dbReference>
<evidence type="ECO:0000256" key="1">
    <source>
        <dbReference type="SAM" id="MobiDB-lite"/>
    </source>
</evidence>
<protein>
    <submittedName>
        <fullName evidence="2">Uncharacterized protein</fullName>
    </submittedName>
</protein>
<evidence type="ECO:0000313" key="2">
    <source>
        <dbReference type="EMBL" id="KAK4547172.1"/>
    </source>
</evidence>
<dbReference type="SUPFAM" id="SSF53474">
    <property type="entry name" value="alpha/beta-Hydrolases"/>
    <property type="match status" value="1"/>
</dbReference>
<dbReference type="PANTHER" id="PTHR42103:SF2">
    <property type="entry name" value="AB HYDROLASE-1 DOMAIN-CONTAINING PROTEIN"/>
    <property type="match status" value="1"/>
</dbReference>
<dbReference type="AlphaFoldDB" id="A0AAV9JQA4"/>
<evidence type="ECO:0000313" key="3">
    <source>
        <dbReference type="Proteomes" id="UP001324427"/>
    </source>
</evidence>
<organism evidence="2 3">
    <name type="scientific">Oleoguttula mirabilis</name>
    <dbReference type="NCBI Taxonomy" id="1507867"/>
    <lineage>
        <taxon>Eukaryota</taxon>
        <taxon>Fungi</taxon>
        <taxon>Dikarya</taxon>
        <taxon>Ascomycota</taxon>
        <taxon>Pezizomycotina</taxon>
        <taxon>Dothideomycetes</taxon>
        <taxon>Dothideomycetidae</taxon>
        <taxon>Mycosphaerellales</taxon>
        <taxon>Teratosphaeriaceae</taxon>
        <taxon>Oleoguttula</taxon>
    </lineage>
</organism>
<feature type="compositionally biased region" description="Basic and acidic residues" evidence="1">
    <location>
        <begin position="246"/>
        <end position="261"/>
    </location>
</feature>
<dbReference type="Gene3D" id="3.40.50.1820">
    <property type="entry name" value="alpha/beta hydrolase"/>
    <property type="match status" value="1"/>
</dbReference>
<comment type="caution">
    <text evidence="2">The sequence shown here is derived from an EMBL/GenBank/DDBJ whole genome shotgun (WGS) entry which is preliminary data.</text>
</comment>
<reference evidence="2 3" key="1">
    <citation type="submission" date="2021-11" db="EMBL/GenBank/DDBJ databases">
        <title>Black yeast isolated from Biological Soil Crust.</title>
        <authorList>
            <person name="Kurbessoian T."/>
        </authorList>
    </citation>
    <scope>NUCLEOTIDE SEQUENCE [LARGE SCALE GENOMIC DNA]</scope>
    <source>
        <strain evidence="2 3">CCFEE 5522</strain>
    </source>
</reference>
<dbReference type="InterPro" id="IPR029058">
    <property type="entry name" value="AB_hydrolase_fold"/>
</dbReference>
<proteinExistence type="predicted"/>